<evidence type="ECO:0000256" key="1">
    <source>
        <dbReference type="SAM" id="MobiDB-lite"/>
    </source>
</evidence>
<keyword evidence="2" id="KW-0812">Transmembrane</keyword>
<dbReference type="InterPro" id="IPR025241">
    <property type="entry name" value="DUF4190"/>
</dbReference>
<feature type="transmembrane region" description="Helical" evidence="2">
    <location>
        <begin position="68"/>
        <end position="92"/>
    </location>
</feature>
<evidence type="ECO:0000313" key="5">
    <source>
        <dbReference type="Proteomes" id="UP001500280"/>
    </source>
</evidence>
<name>A0ABP4RXN0_9ACTN</name>
<evidence type="ECO:0000259" key="3">
    <source>
        <dbReference type="Pfam" id="PF13828"/>
    </source>
</evidence>
<feature type="compositionally biased region" description="Low complexity" evidence="1">
    <location>
        <begin position="28"/>
        <end position="41"/>
    </location>
</feature>
<gene>
    <name evidence="4" type="ORF">GCM10009745_01980</name>
</gene>
<dbReference type="EMBL" id="BAAANF010000001">
    <property type="protein sequence ID" value="GAA1663894.1"/>
    <property type="molecule type" value="Genomic_DNA"/>
</dbReference>
<reference evidence="5" key="1">
    <citation type="journal article" date="2019" name="Int. J. Syst. Evol. Microbiol.">
        <title>The Global Catalogue of Microorganisms (GCM) 10K type strain sequencing project: providing services to taxonomists for standard genome sequencing and annotation.</title>
        <authorList>
            <consortium name="The Broad Institute Genomics Platform"/>
            <consortium name="The Broad Institute Genome Sequencing Center for Infectious Disease"/>
            <person name="Wu L."/>
            <person name="Ma J."/>
        </authorList>
    </citation>
    <scope>NUCLEOTIDE SEQUENCE [LARGE SCALE GENOMIC DNA]</scope>
    <source>
        <strain evidence="5">JCM 14307</strain>
    </source>
</reference>
<feature type="region of interest" description="Disordered" evidence="1">
    <location>
        <begin position="1"/>
        <end position="61"/>
    </location>
</feature>
<accession>A0ABP4RXN0</accession>
<feature type="transmembrane region" description="Helical" evidence="2">
    <location>
        <begin position="104"/>
        <end position="128"/>
    </location>
</feature>
<feature type="compositionally biased region" description="Low complexity" evidence="1">
    <location>
        <begin position="50"/>
        <end position="61"/>
    </location>
</feature>
<feature type="compositionally biased region" description="Pro residues" evidence="1">
    <location>
        <begin position="1"/>
        <end position="26"/>
    </location>
</feature>
<dbReference type="SUPFAM" id="SSF81995">
    <property type="entry name" value="beta-sandwich domain of Sec23/24"/>
    <property type="match status" value="1"/>
</dbReference>
<keyword evidence="2" id="KW-1133">Transmembrane helix</keyword>
<comment type="caution">
    <text evidence="4">The sequence shown here is derived from an EMBL/GenBank/DDBJ whole genome shotgun (WGS) entry which is preliminary data.</text>
</comment>
<dbReference type="Proteomes" id="UP001500280">
    <property type="component" value="Unassembled WGS sequence"/>
</dbReference>
<proteinExistence type="predicted"/>
<protein>
    <recommendedName>
        <fullName evidence="3">DUF4190 domain-containing protein</fullName>
    </recommendedName>
</protein>
<keyword evidence="2" id="KW-0472">Membrane</keyword>
<feature type="domain" description="DUF4190" evidence="3">
    <location>
        <begin position="68"/>
        <end position="122"/>
    </location>
</feature>
<sequence length="251" mass="26327">MSQTPPPAGPPGGQPPYPGPQQPGPPQYGGQPPYGQQAPYGQQPPPYGMPPIQGNPYQQGPPQGTNGLAIASLILGIVSMVLFSVILGIIALRQIKERNQNGRGLAIAGIAISGAWVLLFGIGIAVALTTDNEPDRDASGQVTTTTNVQPTKLKVGDCVESLQESTEVRGLKLVPCSGPNGGEVYAIFQLPAGKWPGLTAVQTAAETGCSSRWDALKRNETKPSDIFYLHPIESGWRLGDRGTTCLVVPSK</sequence>
<dbReference type="RefSeq" id="WP_344144072.1">
    <property type="nucleotide sequence ID" value="NZ_BAAANF010000001.1"/>
</dbReference>
<organism evidence="4 5">
    <name type="scientific">Kribbella yunnanensis</name>
    <dbReference type="NCBI Taxonomy" id="190194"/>
    <lineage>
        <taxon>Bacteria</taxon>
        <taxon>Bacillati</taxon>
        <taxon>Actinomycetota</taxon>
        <taxon>Actinomycetes</taxon>
        <taxon>Propionibacteriales</taxon>
        <taxon>Kribbellaceae</taxon>
        <taxon>Kribbella</taxon>
    </lineage>
</organism>
<evidence type="ECO:0000256" key="2">
    <source>
        <dbReference type="SAM" id="Phobius"/>
    </source>
</evidence>
<dbReference type="Pfam" id="PF13828">
    <property type="entry name" value="DUF4190"/>
    <property type="match status" value="1"/>
</dbReference>
<keyword evidence="5" id="KW-1185">Reference proteome</keyword>
<evidence type="ECO:0000313" key="4">
    <source>
        <dbReference type="EMBL" id="GAA1663894.1"/>
    </source>
</evidence>